<accession>A0ABD2XDR9</accession>
<feature type="domain" description="HARP" evidence="8">
    <location>
        <begin position="101"/>
        <end position="175"/>
    </location>
</feature>
<dbReference type="PROSITE" id="PS51192">
    <property type="entry name" value="HELICASE_ATP_BIND_1"/>
    <property type="match status" value="1"/>
</dbReference>
<dbReference type="Gene3D" id="3.40.50.10810">
    <property type="entry name" value="Tandem AAA-ATPase domain"/>
    <property type="match status" value="1"/>
</dbReference>
<dbReference type="Proteomes" id="UP001627154">
    <property type="component" value="Unassembled WGS sequence"/>
</dbReference>
<evidence type="ECO:0000256" key="5">
    <source>
        <dbReference type="SAM" id="MobiDB-lite"/>
    </source>
</evidence>
<organism evidence="9 10">
    <name type="scientific">Trichogramma kaykai</name>
    <dbReference type="NCBI Taxonomy" id="54128"/>
    <lineage>
        <taxon>Eukaryota</taxon>
        <taxon>Metazoa</taxon>
        <taxon>Ecdysozoa</taxon>
        <taxon>Arthropoda</taxon>
        <taxon>Hexapoda</taxon>
        <taxon>Insecta</taxon>
        <taxon>Pterygota</taxon>
        <taxon>Neoptera</taxon>
        <taxon>Endopterygota</taxon>
        <taxon>Hymenoptera</taxon>
        <taxon>Apocrita</taxon>
        <taxon>Proctotrupomorpha</taxon>
        <taxon>Chalcidoidea</taxon>
        <taxon>Trichogrammatidae</taxon>
        <taxon>Trichogramma</taxon>
    </lineage>
</organism>
<dbReference type="InterPro" id="IPR000330">
    <property type="entry name" value="SNF2_N"/>
</dbReference>
<dbReference type="SMART" id="SM00487">
    <property type="entry name" value="DEXDc"/>
    <property type="match status" value="1"/>
</dbReference>
<evidence type="ECO:0000256" key="3">
    <source>
        <dbReference type="ARBA" id="ARBA00023242"/>
    </source>
</evidence>
<comment type="subcellular location">
    <subcellularLocation>
        <location evidence="1">Nucleus</location>
    </subcellularLocation>
</comment>
<dbReference type="Gene3D" id="3.40.50.300">
    <property type="entry name" value="P-loop containing nucleotide triphosphate hydrolases"/>
    <property type="match status" value="1"/>
</dbReference>
<dbReference type="InterPro" id="IPR038718">
    <property type="entry name" value="SNF2-like_sf"/>
</dbReference>
<dbReference type="Pfam" id="PF07443">
    <property type="entry name" value="HARP"/>
    <property type="match status" value="1"/>
</dbReference>
<dbReference type="InterPro" id="IPR014001">
    <property type="entry name" value="Helicase_ATP-bd"/>
</dbReference>
<dbReference type="Pfam" id="PF00176">
    <property type="entry name" value="SNF2-rel_dom"/>
    <property type="match status" value="1"/>
</dbReference>
<protein>
    <recommendedName>
        <fullName evidence="11">SWI/SNF-related matrix-associated actin-dependent regulator of chromatin subfamily A-like protein 1</fullName>
    </recommendedName>
</protein>
<dbReference type="PANTHER" id="PTHR45766">
    <property type="entry name" value="DNA ANNEALING HELICASE AND ENDONUCLEASE ZRANB3 FAMILY MEMBER"/>
    <property type="match status" value="1"/>
</dbReference>
<evidence type="ECO:0000259" key="8">
    <source>
        <dbReference type="PROSITE" id="PS51467"/>
    </source>
</evidence>
<dbReference type="InterPro" id="IPR001650">
    <property type="entry name" value="Helicase_C-like"/>
</dbReference>
<feature type="compositionally biased region" description="Low complexity" evidence="5">
    <location>
        <begin position="662"/>
        <end position="682"/>
    </location>
</feature>
<gene>
    <name evidence="9" type="ORF">TKK_003946</name>
</gene>
<feature type="compositionally biased region" description="Low complexity" evidence="5">
    <location>
        <begin position="40"/>
        <end position="62"/>
    </location>
</feature>
<dbReference type="PANTHER" id="PTHR45766:SF6">
    <property type="entry name" value="SWI_SNF-RELATED MATRIX-ASSOCIATED ACTIN-DEPENDENT REGULATOR OF CHROMATIN SUBFAMILY A-LIKE PROTEIN 1"/>
    <property type="match status" value="1"/>
</dbReference>
<feature type="domain" description="Helicase C-terminal" evidence="7">
    <location>
        <begin position="484"/>
        <end position="644"/>
    </location>
</feature>
<keyword evidence="10" id="KW-1185">Reference proteome</keyword>
<dbReference type="CDD" id="cd18010">
    <property type="entry name" value="DEXHc_HARP_SMARCAL1"/>
    <property type="match status" value="1"/>
</dbReference>
<dbReference type="SUPFAM" id="SSF52540">
    <property type="entry name" value="P-loop containing nucleoside triphosphate hydrolases"/>
    <property type="match status" value="2"/>
</dbReference>
<dbReference type="CDD" id="cd18793">
    <property type="entry name" value="SF2_C_SNF"/>
    <property type="match status" value="1"/>
</dbReference>
<evidence type="ECO:0000256" key="2">
    <source>
        <dbReference type="ARBA" id="ARBA00022801"/>
    </source>
</evidence>
<dbReference type="PROSITE" id="PS51467">
    <property type="entry name" value="HARP"/>
    <property type="match status" value="1"/>
</dbReference>
<dbReference type="InterPro" id="IPR027417">
    <property type="entry name" value="P-loop_NTPase"/>
</dbReference>
<reference evidence="9 10" key="1">
    <citation type="journal article" date="2024" name="bioRxiv">
        <title>A reference genome for Trichogramma kaykai: A tiny desert-dwelling parasitoid wasp with competing sex-ratio distorters.</title>
        <authorList>
            <person name="Culotta J."/>
            <person name="Lindsey A.R."/>
        </authorList>
    </citation>
    <scope>NUCLEOTIDE SEQUENCE [LARGE SCALE GENOMIC DNA]</scope>
    <source>
        <strain evidence="9 10">KSX58</strain>
    </source>
</reference>
<feature type="compositionally biased region" description="Low complexity" evidence="5">
    <location>
        <begin position="13"/>
        <end position="25"/>
    </location>
</feature>
<feature type="region of interest" description="Disordered" evidence="5">
    <location>
        <begin position="1"/>
        <end position="80"/>
    </location>
</feature>
<evidence type="ECO:0000259" key="6">
    <source>
        <dbReference type="PROSITE" id="PS51192"/>
    </source>
</evidence>
<sequence length="721" mass="81683">MYSQEEIERKRQQALQRQQQKAACKPPVVSPSNAPKNNGNSYTSPKNSSSSSITNFFSPNSNRKSLGGSNQFKSQSAYKQQASANRYNPISSNKFYGTQQNKPPLCEAECSMISVNRFTVDMSKYHLPLIEVFKSIPTRNYDPQTKSWNFHLIDYDMVLQKSMQLKSEVSFKGIPAYVLKFFRSLENKVNLQKPKPNLSRLDESLLNSLYPFQREGIEFAIQQDGKILLADDMGLGKTRQALGIAQYYSDDWPMLIISPSSVRYQWSEAIIENLTSVPIHSILHVTTNREPIEKCKVLIVSYDLVGRRTDELVARRFGVIICDESHYLKSANTQRTKAVQRLATNAKRIILLTGTPALSRPIELYPQIKMLIPNFMSPIDYGVRYCAGVQTKFGWSFTGSSHLKELEIWLQNSCCIRRLKKDVLTQLPTKIRQKIILDPHLIKTATKEMKESAKQMQKENLNGSTKHTILLQYYSDTAKAKEKAVCNYILELIENRASDDKFLVFAHHQSMLDAISSLLQSKKILHIRIDGRTNPEARKQYVDNFQDNDKIMVAVLSITAANAGLNLTAARLVIFAELSWNPGILTQAEDRVHRIGQTDNVIIRYLLAKETADDYMWNKLQTKIRVLNEVGLDQNFDMDAASLEHQLTSEQNQTTLDVFVESQSSSSGDKKSQMSSSSVSTSGLAELQVSSDSFKDLLDIDDEAFNEIDLDSIINSSENQS</sequence>
<evidence type="ECO:0000313" key="9">
    <source>
        <dbReference type="EMBL" id="KAL3403359.1"/>
    </source>
</evidence>
<feature type="compositionally biased region" description="Polar residues" evidence="5">
    <location>
        <begin position="30"/>
        <end position="39"/>
    </location>
</feature>
<comment type="caution">
    <text evidence="9">The sequence shown here is derived from an EMBL/GenBank/DDBJ whole genome shotgun (WGS) entry which is preliminary data.</text>
</comment>
<feature type="compositionally biased region" description="Polar residues" evidence="5">
    <location>
        <begin position="63"/>
        <end position="80"/>
    </location>
</feature>
<evidence type="ECO:0000259" key="7">
    <source>
        <dbReference type="PROSITE" id="PS51194"/>
    </source>
</evidence>
<dbReference type="AlphaFoldDB" id="A0ABD2XDR9"/>
<name>A0ABD2XDR9_9HYME</name>
<dbReference type="Pfam" id="PF00271">
    <property type="entry name" value="Helicase_C"/>
    <property type="match status" value="1"/>
</dbReference>
<dbReference type="InterPro" id="IPR010003">
    <property type="entry name" value="HARP_dom"/>
</dbReference>
<dbReference type="SMART" id="SM00490">
    <property type="entry name" value="HELICc"/>
    <property type="match status" value="1"/>
</dbReference>
<feature type="region of interest" description="Disordered" evidence="5">
    <location>
        <begin position="660"/>
        <end position="682"/>
    </location>
</feature>
<evidence type="ECO:0000313" key="10">
    <source>
        <dbReference type="Proteomes" id="UP001627154"/>
    </source>
</evidence>
<dbReference type="InterPro" id="IPR049730">
    <property type="entry name" value="SNF2/RAD54-like_C"/>
</dbReference>
<dbReference type="PROSITE" id="PS51194">
    <property type="entry name" value="HELICASE_CTER"/>
    <property type="match status" value="1"/>
</dbReference>
<dbReference type="EMBL" id="JBJJXI010000031">
    <property type="protein sequence ID" value="KAL3403359.1"/>
    <property type="molecule type" value="Genomic_DNA"/>
</dbReference>
<feature type="domain" description="Helicase ATP-binding" evidence="6">
    <location>
        <begin position="218"/>
        <end position="374"/>
    </location>
</feature>
<keyword evidence="2" id="KW-0378">Hydrolase</keyword>
<evidence type="ECO:0008006" key="11">
    <source>
        <dbReference type="Google" id="ProtNLM"/>
    </source>
</evidence>
<dbReference type="GO" id="GO:0016787">
    <property type="term" value="F:hydrolase activity"/>
    <property type="evidence" value="ECO:0007669"/>
    <property type="project" value="UniProtKB-KW"/>
</dbReference>
<dbReference type="GO" id="GO:0005634">
    <property type="term" value="C:nucleus"/>
    <property type="evidence" value="ECO:0007669"/>
    <property type="project" value="UniProtKB-SubCell"/>
</dbReference>
<evidence type="ECO:0000256" key="1">
    <source>
        <dbReference type="ARBA" id="ARBA00004123"/>
    </source>
</evidence>
<evidence type="ECO:0000256" key="4">
    <source>
        <dbReference type="PROSITE-ProRule" id="PRU00800"/>
    </source>
</evidence>
<keyword evidence="3" id="KW-0539">Nucleus</keyword>
<comment type="similarity">
    <text evidence="4">Belongs to the SNF2/RAD54 helicase family. SMARCAL1 subfamily.</text>
</comment>
<feature type="compositionally biased region" description="Basic and acidic residues" evidence="5">
    <location>
        <begin position="1"/>
        <end position="11"/>
    </location>
</feature>
<proteinExistence type="inferred from homology"/>